<evidence type="ECO:0000313" key="2">
    <source>
        <dbReference type="Proteomes" id="UP000574761"/>
    </source>
</evidence>
<proteinExistence type="predicted"/>
<organism evidence="1 2">
    <name type="scientific">Mycoplana azooxidifex</name>
    <dbReference type="NCBI Taxonomy" id="1636188"/>
    <lineage>
        <taxon>Bacteria</taxon>
        <taxon>Pseudomonadati</taxon>
        <taxon>Pseudomonadota</taxon>
        <taxon>Alphaproteobacteria</taxon>
        <taxon>Hyphomicrobiales</taxon>
        <taxon>Rhizobiaceae</taxon>
        <taxon>Mycoplana</taxon>
    </lineage>
</organism>
<dbReference type="Proteomes" id="UP000574761">
    <property type="component" value="Unassembled WGS sequence"/>
</dbReference>
<protein>
    <submittedName>
        <fullName evidence="1">Uncharacterized protein</fullName>
    </submittedName>
</protein>
<reference evidence="1 2" key="1">
    <citation type="submission" date="2020-08" db="EMBL/GenBank/DDBJ databases">
        <title>Genomic Encyclopedia of Type Strains, Phase IV (KMG-IV): sequencing the most valuable type-strain genomes for metagenomic binning, comparative biology and taxonomic classification.</title>
        <authorList>
            <person name="Goeker M."/>
        </authorList>
    </citation>
    <scope>NUCLEOTIDE SEQUENCE [LARGE SCALE GENOMIC DNA]</scope>
    <source>
        <strain evidence="1 2">DSM 100211</strain>
    </source>
</reference>
<gene>
    <name evidence="1" type="ORF">GGQ64_004956</name>
</gene>
<name>A0A7W6GL31_9HYPH</name>
<comment type="caution">
    <text evidence="1">The sequence shown here is derived from an EMBL/GenBank/DDBJ whole genome shotgun (WGS) entry which is preliminary data.</text>
</comment>
<accession>A0A7W6GL31</accession>
<keyword evidence="2" id="KW-1185">Reference proteome</keyword>
<sequence>MAVHQDFGLALETPEDAALMKLGRQAGELLKPIHSPVCLDGDI</sequence>
<dbReference type="AlphaFoldDB" id="A0A7W6GL31"/>
<evidence type="ECO:0000313" key="1">
    <source>
        <dbReference type="EMBL" id="MBB3979711.1"/>
    </source>
</evidence>
<dbReference type="EMBL" id="JACIEE010000013">
    <property type="protein sequence ID" value="MBB3979711.1"/>
    <property type="molecule type" value="Genomic_DNA"/>
</dbReference>